<sequence>MGSEVMRYTLDPARAVCTYVLHSHRASTLVQQTRRFGRPSAAHTRPYTRSEGEGDIGIPIAHPNTRSVQRAARNVQCAADANRPGGLIARTRLDELELLMGEDAAIVTNPSLFLVSIPPRVDSGDRQRRKKRIPWCSTPIAPFPHPVPSLSCVYCCHLICPLLLSLPPSMLAAVLYTSRRQMKPCEDGVSEGSISPLGGRAVCSGIRASLMVPLSGFAPDSTALHDCGRARYF</sequence>
<keyword evidence="3" id="KW-1185">Reference proteome</keyword>
<protein>
    <submittedName>
        <fullName evidence="2">Uncharacterized protein</fullName>
    </submittedName>
</protein>
<dbReference type="Proteomes" id="UP000799441">
    <property type="component" value="Unassembled WGS sequence"/>
</dbReference>
<accession>A0A9P4QGP0</accession>
<dbReference type="EMBL" id="MU003771">
    <property type="protein sequence ID" value="KAF2724556.1"/>
    <property type="molecule type" value="Genomic_DNA"/>
</dbReference>
<gene>
    <name evidence="2" type="ORF">K431DRAFT_146835</name>
</gene>
<evidence type="ECO:0000256" key="1">
    <source>
        <dbReference type="SAM" id="MobiDB-lite"/>
    </source>
</evidence>
<evidence type="ECO:0000313" key="3">
    <source>
        <dbReference type="Proteomes" id="UP000799441"/>
    </source>
</evidence>
<organism evidence="2 3">
    <name type="scientific">Polychaeton citri CBS 116435</name>
    <dbReference type="NCBI Taxonomy" id="1314669"/>
    <lineage>
        <taxon>Eukaryota</taxon>
        <taxon>Fungi</taxon>
        <taxon>Dikarya</taxon>
        <taxon>Ascomycota</taxon>
        <taxon>Pezizomycotina</taxon>
        <taxon>Dothideomycetes</taxon>
        <taxon>Dothideomycetidae</taxon>
        <taxon>Capnodiales</taxon>
        <taxon>Capnodiaceae</taxon>
        <taxon>Polychaeton</taxon>
    </lineage>
</organism>
<feature type="region of interest" description="Disordered" evidence="1">
    <location>
        <begin position="37"/>
        <end position="56"/>
    </location>
</feature>
<proteinExistence type="predicted"/>
<evidence type="ECO:0000313" key="2">
    <source>
        <dbReference type="EMBL" id="KAF2724556.1"/>
    </source>
</evidence>
<reference evidence="2" key="1">
    <citation type="journal article" date="2020" name="Stud. Mycol.">
        <title>101 Dothideomycetes genomes: a test case for predicting lifestyles and emergence of pathogens.</title>
        <authorList>
            <person name="Haridas S."/>
            <person name="Albert R."/>
            <person name="Binder M."/>
            <person name="Bloem J."/>
            <person name="Labutti K."/>
            <person name="Salamov A."/>
            <person name="Andreopoulos B."/>
            <person name="Baker S."/>
            <person name="Barry K."/>
            <person name="Bills G."/>
            <person name="Bluhm B."/>
            <person name="Cannon C."/>
            <person name="Castanera R."/>
            <person name="Culley D."/>
            <person name="Daum C."/>
            <person name="Ezra D."/>
            <person name="Gonzalez J."/>
            <person name="Henrissat B."/>
            <person name="Kuo A."/>
            <person name="Liang C."/>
            <person name="Lipzen A."/>
            <person name="Lutzoni F."/>
            <person name="Magnuson J."/>
            <person name="Mondo S."/>
            <person name="Nolan M."/>
            <person name="Ohm R."/>
            <person name="Pangilinan J."/>
            <person name="Park H.-J."/>
            <person name="Ramirez L."/>
            <person name="Alfaro M."/>
            <person name="Sun H."/>
            <person name="Tritt A."/>
            <person name="Yoshinaga Y."/>
            <person name="Zwiers L.-H."/>
            <person name="Turgeon B."/>
            <person name="Goodwin S."/>
            <person name="Spatafora J."/>
            <person name="Crous P."/>
            <person name="Grigoriev I."/>
        </authorList>
    </citation>
    <scope>NUCLEOTIDE SEQUENCE</scope>
    <source>
        <strain evidence="2">CBS 116435</strain>
    </source>
</reference>
<name>A0A9P4QGP0_9PEZI</name>
<comment type="caution">
    <text evidence="2">The sequence shown here is derived from an EMBL/GenBank/DDBJ whole genome shotgun (WGS) entry which is preliminary data.</text>
</comment>
<dbReference type="AlphaFoldDB" id="A0A9P4QGP0"/>